<accession>A0A433Q653</accession>
<keyword evidence="1" id="KW-1133">Transmembrane helix</keyword>
<dbReference type="EMBL" id="RBNJ01013474">
    <property type="protein sequence ID" value="RUS25261.1"/>
    <property type="molecule type" value="Genomic_DNA"/>
</dbReference>
<keyword evidence="1" id="KW-0812">Transmembrane</keyword>
<keyword evidence="1" id="KW-0472">Membrane</keyword>
<name>A0A433Q653_9FUNG</name>
<evidence type="ECO:0000313" key="2">
    <source>
        <dbReference type="EMBL" id="RUS25261.1"/>
    </source>
</evidence>
<evidence type="ECO:0000256" key="1">
    <source>
        <dbReference type="SAM" id="Phobius"/>
    </source>
</evidence>
<dbReference type="AlphaFoldDB" id="A0A433Q653"/>
<dbReference type="Gene3D" id="1.20.58.60">
    <property type="match status" value="1"/>
</dbReference>
<gene>
    <name evidence="2" type="ORF">BC938DRAFT_472411</name>
</gene>
<organism evidence="2 3">
    <name type="scientific">Jimgerdemannia flammicorona</name>
    <dbReference type="NCBI Taxonomy" id="994334"/>
    <lineage>
        <taxon>Eukaryota</taxon>
        <taxon>Fungi</taxon>
        <taxon>Fungi incertae sedis</taxon>
        <taxon>Mucoromycota</taxon>
        <taxon>Mucoromycotina</taxon>
        <taxon>Endogonomycetes</taxon>
        <taxon>Endogonales</taxon>
        <taxon>Endogonaceae</taxon>
        <taxon>Jimgerdemannia</taxon>
    </lineage>
</organism>
<comment type="caution">
    <text evidence="2">The sequence shown here is derived from an EMBL/GenBank/DDBJ whole genome shotgun (WGS) entry which is preliminary data.</text>
</comment>
<proteinExistence type="predicted"/>
<keyword evidence="3" id="KW-1185">Reference proteome</keyword>
<reference evidence="2 3" key="1">
    <citation type="journal article" date="2018" name="New Phytol.">
        <title>Phylogenomics of Endogonaceae and evolution of mycorrhizas within Mucoromycota.</title>
        <authorList>
            <person name="Chang Y."/>
            <person name="Desiro A."/>
            <person name="Na H."/>
            <person name="Sandor L."/>
            <person name="Lipzen A."/>
            <person name="Clum A."/>
            <person name="Barry K."/>
            <person name="Grigoriev I.V."/>
            <person name="Martin F.M."/>
            <person name="Stajich J.E."/>
            <person name="Smith M.E."/>
            <person name="Bonito G."/>
            <person name="Spatafora J.W."/>
        </authorList>
    </citation>
    <scope>NUCLEOTIDE SEQUENCE [LARGE SCALE GENOMIC DNA]</scope>
    <source>
        <strain evidence="2 3">AD002</strain>
    </source>
</reference>
<protein>
    <submittedName>
        <fullName evidence="2">Uncharacterized protein</fullName>
    </submittedName>
</protein>
<dbReference type="SUPFAM" id="SSF46966">
    <property type="entry name" value="Spectrin repeat"/>
    <property type="match status" value="1"/>
</dbReference>
<sequence>MRCGIRFWMRRRHGTGLSTLKFGSMSFFILFLLQVFLLGLWIENLRKSFATAANDFQRQLNTISTELASLQGDLDYQLSRVNSLTSKLQPLKSSLGKIEDLDRQCTTAHVEENDYTIYTVDDLSFDLKLVQQAVQKKFGFIENQVWRVIVAAAAAGCIEQHRFMSRAAIFTAFLSLDRLP</sequence>
<feature type="transmembrane region" description="Helical" evidence="1">
    <location>
        <begin position="20"/>
        <end position="42"/>
    </location>
</feature>
<dbReference type="Proteomes" id="UP000274822">
    <property type="component" value="Unassembled WGS sequence"/>
</dbReference>
<evidence type="ECO:0000313" key="3">
    <source>
        <dbReference type="Proteomes" id="UP000274822"/>
    </source>
</evidence>